<dbReference type="Pfam" id="PF02452">
    <property type="entry name" value="PemK_toxin"/>
    <property type="match status" value="1"/>
</dbReference>
<dbReference type="Proteomes" id="UP001597104">
    <property type="component" value="Unassembled WGS sequence"/>
</dbReference>
<reference evidence="4" key="1">
    <citation type="journal article" date="2019" name="Int. J. Syst. Evol. Microbiol.">
        <title>The Global Catalogue of Microorganisms (GCM) 10K type strain sequencing project: providing services to taxonomists for standard genome sequencing and annotation.</title>
        <authorList>
            <consortium name="The Broad Institute Genomics Platform"/>
            <consortium name="The Broad Institute Genome Sequencing Center for Infectious Disease"/>
            <person name="Wu L."/>
            <person name="Ma J."/>
        </authorList>
    </citation>
    <scope>NUCLEOTIDE SEQUENCE [LARGE SCALE GENOMIC DNA]</scope>
    <source>
        <strain evidence="4">CCM 8925</strain>
    </source>
</reference>
<dbReference type="EMBL" id="JBHTIO010000047">
    <property type="protein sequence ID" value="MFD0898239.1"/>
    <property type="molecule type" value="Genomic_DNA"/>
</dbReference>
<sequence length="110" mass="12115">MAPKQGDLIMLDVPCYERDQQARQALVVLSNTSYNRLTGFVSGMLVTTAELTDKILYLPIVDKKSGLTGAINTWQLFTYDYAASHGKVISSVGAVTLNSLKQKVLQIYNT</sequence>
<gene>
    <name evidence="3" type="ORF">ACFQZ7_10935</name>
</gene>
<proteinExistence type="inferred from homology"/>
<evidence type="ECO:0000256" key="1">
    <source>
        <dbReference type="ARBA" id="ARBA00007521"/>
    </source>
</evidence>
<dbReference type="InterPro" id="IPR011067">
    <property type="entry name" value="Plasmid_toxin/cell-grow_inhib"/>
</dbReference>
<evidence type="ECO:0000313" key="4">
    <source>
        <dbReference type="Proteomes" id="UP001597104"/>
    </source>
</evidence>
<accession>A0ABW3EFM8</accession>
<protein>
    <submittedName>
        <fullName evidence="3">Type II toxin-antitoxin system PemK/MazF family toxin</fullName>
    </submittedName>
</protein>
<dbReference type="SUPFAM" id="SSF50118">
    <property type="entry name" value="Cell growth inhibitor/plasmid maintenance toxic component"/>
    <property type="match status" value="1"/>
</dbReference>
<name>A0ABW3EFM8_9LACO</name>
<dbReference type="Gene3D" id="2.30.30.110">
    <property type="match status" value="1"/>
</dbReference>
<evidence type="ECO:0000313" key="3">
    <source>
        <dbReference type="EMBL" id="MFD0898239.1"/>
    </source>
</evidence>
<dbReference type="RefSeq" id="WP_137638823.1">
    <property type="nucleotide sequence ID" value="NZ_BJDN01000043.1"/>
</dbReference>
<comment type="similarity">
    <text evidence="1">Belongs to the PemK/MazF family.</text>
</comment>
<keyword evidence="2" id="KW-1277">Toxin-antitoxin system</keyword>
<evidence type="ECO:0000256" key="2">
    <source>
        <dbReference type="ARBA" id="ARBA00022649"/>
    </source>
</evidence>
<keyword evidence="4" id="KW-1185">Reference proteome</keyword>
<comment type="caution">
    <text evidence="3">The sequence shown here is derived from an EMBL/GenBank/DDBJ whole genome shotgun (WGS) entry which is preliminary data.</text>
</comment>
<dbReference type="InterPro" id="IPR003477">
    <property type="entry name" value="PemK-like"/>
</dbReference>
<organism evidence="3 4">
    <name type="scientific">Loigolactobacillus binensis</name>
    <dbReference type="NCBI Taxonomy" id="2559922"/>
    <lineage>
        <taxon>Bacteria</taxon>
        <taxon>Bacillati</taxon>
        <taxon>Bacillota</taxon>
        <taxon>Bacilli</taxon>
        <taxon>Lactobacillales</taxon>
        <taxon>Lactobacillaceae</taxon>
        <taxon>Loigolactobacillus</taxon>
    </lineage>
</organism>